<proteinExistence type="predicted"/>
<protein>
    <recommendedName>
        <fullName evidence="3">Clavaminate synthase-like protein</fullName>
    </recommendedName>
</protein>
<dbReference type="Proteomes" id="UP001161017">
    <property type="component" value="Unassembled WGS sequence"/>
</dbReference>
<evidence type="ECO:0000313" key="1">
    <source>
        <dbReference type="EMBL" id="MDI1488065.1"/>
    </source>
</evidence>
<organism evidence="1 2">
    <name type="scientific">Ramalina farinacea</name>
    <dbReference type="NCBI Taxonomy" id="258253"/>
    <lineage>
        <taxon>Eukaryota</taxon>
        <taxon>Fungi</taxon>
        <taxon>Dikarya</taxon>
        <taxon>Ascomycota</taxon>
        <taxon>Pezizomycotina</taxon>
        <taxon>Lecanoromycetes</taxon>
        <taxon>OSLEUM clade</taxon>
        <taxon>Lecanoromycetidae</taxon>
        <taxon>Lecanorales</taxon>
        <taxon>Lecanorineae</taxon>
        <taxon>Ramalinaceae</taxon>
        <taxon>Ramalina</taxon>
    </lineage>
</organism>
<accession>A0AA43QKA7</accession>
<dbReference type="InterPro" id="IPR027443">
    <property type="entry name" value="IPNS-like_sf"/>
</dbReference>
<dbReference type="SUPFAM" id="SSF51197">
    <property type="entry name" value="Clavaminate synthase-like"/>
    <property type="match status" value="1"/>
</dbReference>
<gene>
    <name evidence="1" type="ORF">OHK93_007339</name>
</gene>
<dbReference type="Gene3D" id="2.60.120.330">
    <property type="entry name" value="B-lactam Antibiotic, Isopenicillin N Synthase, Chain"/>
    <property type="match status" value="1"/>
</dbReference>
<sequence length="278" mass="30631">MPHSTAITQKVTASDQKIDVAPLETIDYGLIAKQDSAETERLLHACQTLGFFHLDLSKEPSGEALPLLQQVYAASKDRFVPNEKQQMFELRQDSLDDLTLPDTLTPHTTPLTRFAHVIRNINLTMLTALSTALHLPPVSRFETTHQPSQPSDTALNLIYSPALPLKSSAPDNTHTDQGTLTSLFCEDWGIQIEANPSADEGKGEKRWAWCEPKPGCALVNVADWLGRTSAGVVQKNGAEAALRSSRHRHTQVGDGFKERWFVVAYLRPGKGEGEATQI</sequence>
<evidence type="ECO:0008006" key="3">
    <source>
        <dbReference type="Google" id="ProtNLM"/>
    </source>
</evidence>
<reference evidence="1" key="1">
    <citation type="journal article" date="2023" name="Genome Biol. Evol.">
        <title>First Whole Genome Sequence and Flow Cytometry Genome Size Data for the Lichen-Forming Fungus Ramalina farinacea (Ascomycota).</title>
        <authorList>
            <person name="Llewellyn T."/>
            <person name="Mian S."/>
            <person name="Hill R."/>
            <person name="Leitch I.J."/>
            <person name="Gaya E."/>
        </authorList>
    </citation>
    <scope>NUCLEOTIDE SEQUENCE</scope>
    <source>
        <strain evidence="1">LIQ254RAFAR</strain>
    </source>
</reference>
<dbReference type="EMBL" id="JAPUFD010000006">
    <property type="protein sequence ID" value="MDI1488065.1"/>
    <property type="molecule type" value="Genomic_DNA"/>
</dbReference>
<name>A0AA43QKA7_9LECA</name>
<evidence type="ECO:0000313" key="2">
    <source>
        <dbReference type="Proteomes" id="UP001161017"/>
    </source>
</evidence>
<keyword evidence="2" id="KW-1185">Reference proteome</keyword>
<dbReference type="AlphaFoldDB" id="A0AA43QKA7"/>
<comment type="caution">
    <text evidence="1">The sequence shown here is derived from an EMBL/GenBank/DDBJ whole genome shotgun (WGS) entry which is preliminary data.</text>
</comment>